<protein>
    <submittedName>
        <fullName evidence="1">Uncharacterized protein</fullName>
    </submittedName>
</protein>
<proteinExistence type="predicted"/>
<comment type="caution">
    <text evidence="1">The sequence shown here is derived from an EMBL/GenBank/DDBJ whole genome shotgun (WGS) entry which is preliminary data.</text>
</comment>
<accession>A0A7W8Y931</accession>
<dbReference type="AlphaFoldDB" id="A0A7W8Y931"/>
<organism evidence="1 2">
    <name type="scientific">Neomicrococcus lactis</name>
    <dbReference type="NCBI Taxonomy" id="732241"/>
    <lineage>
        <taxon>Bacteria</taxon>
        <taxon>Bacillati</taxon>
        <taxon>Actinomycetota</taxon>
        <taxon>Actinomycetes</taxon>
        <taxon>Micrococcales</taxon>
        <taxon>Micrococcaceae</taxon>
        <taxon>Neomicrococcus</taxon>
    </lineage>
</organism>
<reference evidence="1 2" key="1">
    <citation type="submission" date="2020-08" db="EMBL/GenBank/DDBJ databases">
        <title>Sequencing the genomes of 1000 actinobacteria strains.</title>
        <authorList>
            <person name="Klenk H.-P."/>
        </authorList>
    </citation>
    <scope>NUCLEOTIDE SEQUENCE [LARGE SCALE GENOMIC DNA]</scope>
    <source>
        <strain evidence="1 2">DSM 23694</strain>
    </source>
</reference>
<keyword evidence="2" id="KW-1185">Reference proteome</keyword>
<dbReference type="EMBL" id="JACHBL010000001">
    <property type="protein sequence ID" value="MBB5597106.1"/>
    <property type="molecule type" value="Genomic_DNA"/>
</dbReference>
<gene>
    <name evidence="1" type="ORF">BKA12_000186</name>
</gene>
<evidence type="ECO:0000313" key="1">
    <source>
        <dbReference type="EMBL" id="MBB5597106.1"/>
    </source>
</evidence>
<dbReference type="Proteomes" id="UP000523863">
    <property type="component" value="Unassembled WGS sequence"/>
</dbReference>
<evidence type="ECO:0000313" key="2">
    <source>
        <dbReference type="Proteomes" id="UP000523863"/>
    </source>
</evidence>
<name>A0A7W8Y931_9MICC</name>
<sequence>MIDDAVTSTAGNISKDKTYVVHAQCEGSGTMSYELLVDSKFVSGGSWECSSDIVNSGVDSTSGKAQLRLTDPTSGNQSWAVIYLSSEE</sequence>